<protein>
    <submittedName>
        <fullName evidence="3">Response regulator</fullName>
    </submittedName>
</protein>
<evidence type="ECO:0000259" key="2">
    <source>
        <dbReference type="PROSITE" id="PS50110"/>
    </source>
</evidence>
<dbReference type="Gene3D" id="3.40.50.2300">
    <property type="match status" value="1"/>
</dbReference>
<evidence type="ECO:0000256" key="1">
    <source>
        <dbReference type="PROSITE-ProRule" id="PRU00169"/>
    </source>
</evidence>
<name>A0A7X8SMR8_9BACT</name>
<accession>A0A7X8SMR8</accession>
<sequence>MSQLNHILLIDDSESINFYNRLIIEETGVTKKCTFFLSAEEGLEYIKEEHNENNPLPEIIFLDINMPKMNGWDFLDAYDQLDESLRKKITLFMLTTSTNEDDKAKANTYNTVKGFLSKPLTEDSLRSALLLREKVVL</sequence>
<dbReference type="Proteomes" id="UP000585050">
    <property type="component" value="Unassembled WGS sequence"/>
</dbReference>
<comment type="caution">
    <text evidence="3">The sequence shown here is derived from an EMBL/GenBank/DDBJ whole genome shotgun (WGS) entry which is preliminary data.</text>
</comment>
<feature type="modified residue" description="4-aspartylphosphate" evidence="1">
    <location>
        <position position="63"/>
    </location>
</feature>
<gene>
    <name evidence="3" type="ORF">HGP29_17650</name>
</gene>
<dbReference type="RefSeq" id="WP_168883751.1">
    <property type="nucleotide sequence ID" value="NZ_JABAIL010000005.1"/>
</dbReference>
<dbReference type="InterPro" id="IPR011006">
    <property type="entry name" value="CheY-like_superfamily"/>
</dbReference>
<proteinExistence type="predicted"/>
<dbReference type="PANTHER" id="PTHR44520:SF2">
    <property type="entry name" value="RESPONSE REGULATOR RCP1"/>
    <property type="match status" value="1"/>
</dbReference>
<reference evidence="3 4" key="1">
    <citation type="submission" date="2020-04" db="EMBL/GenBank/DDBJ databases">
        <title>Flammeovirga sp. SR4, a novel species isolated from seawater.</title>
        <authorList>
            <person name="Wang X."/>
        </authorList>
    </citation>
    <scope>NUCLEOTIDE SEQUENCE [LARGE SCALE GENOMIC DNA]</scope>
    <source>
        <strain evidence="3 4">SR4</strain>
    </source>
</reference>
<dbReference type="PANTHER" id="PTHR44520">
    <property type="entry name" value="RESPONSE REGULATOR RCP1-RELATED"/>
    <property type="match status" value="1"/>
</dbReference>
<dbReference type="Pfam" id="PF00072">
    <property type="entry name" value="Response_reg"/>
    <property type="match status" value="1"/>
</dbReference>
<organism evidence="3 4">
    <name type="scientific">Flammeovirga agarivorans</name>
    <dbReference type="NCBI Taxonomy" id="2726742"/>
    <lineage>
        <taxon>Bacteria</taxon>
        <taxon>Pseudomonadati</taxon>
        <taxon>Bacteroidota</taxon>
        <taxon>Cytophagia</taxon>
        <taxon>Cytophagales</taxon>
        <taxon>Flammeovirgaceae</taxon>
        <taxon>Flammeovirga</taxon>
    </lineage>
</organism>
<dbReference type="SMART" id="SM00448">
    <property type="entry name" value="REC"/>
    <property type="match status" value="1"/>
</dbReference>
<keyword evidence="4" id="KW-1185">Reference proteome</keyword>
<keyword evidence="1" id="KW-0597">Phosphoprotein</keyword>
<dbReference type="GO" id="GO:0000160">
    <property type="term" value="P:phosphorelay signal transduction system"/>
    <property type="evidence" value="ECO:0007669"/>
    <property type="project" value="InterPro"/>
</dbReference>
<feature type="domain" description="Response regulatory" evidence="2">
    <location>
        <begin position="6"/>
        <end position="133"/>
    </location>
</feature>
<dbReference type="AlphaFoldDB" id="A0A7X8SMR8"/>
<dbReference type="EMBL" id="JABAIL010000005">
    <property type="protein sequence ID" value="NLR93042.1"/>
    <property type="molecule type" value="Genomic_DNA"/>
</dbReference>
<evidence type="ECO:0000313" key="3">
    <source>
        <dbReference type="EMBL" id="NLR93042.1"/>
    </source>
</evidence>
<dbReference type="SUPFAM" id="SSF52172">
    <property type="entry name" value="CheY-like"/>
    <property type="match status" value="1"/>
</dbReference>
<dbReference type="InterPro" id="IPR052893">
    <property type="entry name" value="TCS_response_regulator"/>
</dbReference>
<dbReference type="PROSITE" id="PS50110">
    <property type="entry name" value="RESPONSE_REGULATORY"/>
    <property type="match status" value="1"/>
</dbReference>
<evidence type="ECO:0000313" key="4">
    <source>
        <dbReference type="Proteomes" id="UP000585050"/>
    </source>
</evidence>
<dbReference type="InterPro" id="IPR001789">
    <property type="entry name" value="Sig_transdc_resp-reg_receiver"/>
</dbReference>